<dbReference type="InterPro" id="IPR001638">
    <property type="entry name" value="Solute-binding_3/MltF_N"/>
</dbReference>
<comment type="caution">
    <text evidence="6">The sequence shown here is derived from an EMBL/GenBank/DDBJ whole genome shotgun (WGS) entry which is preliminary data.</text>
</comment>
<dbReference type="Proteomes" id="UP000460715">
    <property type="component" value="Unassembled WGS sequence"/>
</dbReference>
<organism evidence="6 7">
    <name type="scientific">Teichococcus coralli</name>
    <dbReference type="NCBI Taxonomy" id="2545983"/>
    <lineage>
        <taxon>Bacteria</taxon>
        <taxon>Pseudomonadati</taxon>
        <taxon>Pseudomonadota</taxon>
        <taxon>Alphaproteobacteria</taxon>
        <taxon>Acetobacterales</taxon>
        <taxon>Roseomonadaceae</taxon>
        <taxon>Roseomonas</taxon>
    </lineage>
</organism>
<dbReference type="Gene3D" id="3.40.190.10">
    <property type="entry name" value="Periplasmic binding protein-like II"/>
    <property type="match status" value="2"/>
</dbReference>
<proteinExistence type="inferred from homology"/>
<feature type="domain" description="Solute-binding protein family 3/N-terminal" evidence="5">
    <location>
        <begin position="45"/>
        <end position="273"/>
    </location>
</feature>
<dbReference type="CDD" id="cd13692">
    <property type="entry name" value="PBP2_BztA"/>
    <property type="match status" value="1"/>
</dbReference>
<gene>
    <name evidence="6" type="ORF">E0493_08335</name>
</gene>
<dbReference type="PANTHER" id="PTHR30085:SF7">
    <property type="entry name" value="AMINO-ACID ABC TRANSPORTER-BINDING PROTEIN YHDW-RELATED"/>
    <property type="match status" value="1"/>
</dbReference>
<reference evidence="6 7" key="1">
    <citation type="submission" date="2019-03" db="EMBL/GenBank/DDBJ databases">
        <title>Roseomonas sp. a novel Roseomonas species isolated from Sea whip Gorgonian.</title>
        <authorList>
            <person name="Li F."/>
            <person name="Pan X."/>
            <person name="Huang S."/>
            <person name="Li Z."/>
            <person name="Meng B."/>
        </authorList>
    </citation>
    <scope>NUCLEOTIDE SEQUENCE [LARGE SCALE GENOMIC DNA]</scope>
    <source>
        <strain evidence="6 7">M0104</strain>
    </source>
</reference>
<dbReference type="GO" id="GO:0006865">
    <property type="term" value="P:amino acid transport"/>
    <property type="evidence" value="ECO:0007669"/>
    <property type="project" value="TreeGrafter"/>
</dbReference>
<dbReference type="EMBL" id="SNVJ01000005">
    <property type="protein sequence ID" value="MXP63359.1"/>
    <property type="molecule type" value="Genomic_DNA"/>
</dbReference>
<evidence type="ECO:0000256" key="3">
    <source>
        <dbReference type="ARBA" id="ARBA00022729"/>
    </source>
</evidence>
<evidence type="ECO:0000313" key="7">
    <source>
        <dbReference type="Proteomes" id="UP000460715"/>
    </source>
</evidence>
<evidence type="ECO:0000256" key="2">
    <source>
        <dbReference type="ARBA" id="ARBA00022448"/>
    </source>
</evidence>
<dbReference type="SMART" id="SM00062">
    <property type="entry name" value="PBPb"/>
    <property type="match status" value="1"/>
</dbReference>
<evidence type="ECO:0000256" key="1">
    <source>
        <dbReference type="ARBA" id="ARBA00010333"/>
    </source>
</evidence>
<keyword evidence="2" id="KW-0813">Transport</keyword>
<dbReference type="PANTHER" id="PTHR30085">
    <property type="entry name" value="AMINO ACID ABC TRANSPORTER PERMEASE"/>
    <property type="match status" value="1"/>
</dbReference>
<dbReference type="OrthoDB" id="9777941at2"/>
<dbReference type="SUPFAM" id="SSF53850">
    <property type="entry name" value="Periplasmic binding protein-like II"/>
    <property type="match status" value="1"/>
</dbReference>
<dbReference type="RefSeq" id="WP_160936470.1">
    <property type="nucleotide sequence ID" value="NZ_SNVJ01000005.1"/>
</dbReference>
<feature type="chain" id="PRO_5032314926" evidence="4">
    <location>
        <begin position="18"/>
        <end position="348"/>
    </location>
</feature>
<evidence type="ECO:0000256" key="4">
    <source>
        <dbReference type="SAM" id="SignalP"/>
    </source>
</evidence>
<dbReference type="Pfam" id="PF00497">
    <property type="entry name" value="SBP_bac_3"/>
    <property type="match status" value="1"/>
</dbReference>
<sequence>MPTLSIRLLLTTGLALAAMLPPAGRAAAQMAEPGPTLAGVRAKGLLDCSANQGSPGFGVPDSRGEQQGLDPDICRAVAAAVLGPNARIRWTVLTSQARIPALQSGQVDMVARTFTWTHSREVNAGLQFGPVAFYDGQGFVVKKSLGVTKASQLDGASICVTAGSTNELNLADWARTNRFAVHPVVFESNEDTRKAYLSGRCDSYTLDASQLAGFVSSLPKGEHVILPDIISKEPLTPAVRKGDPQWYDIVRWTFFALVLAEELGVTQANLDSMLDSPNPDVRRLLGVSGDHGPAMGLDRRWAYNAIKAVGNYGEIFQRHLGEDSPLGLPRGLNALWNHGGLMYAPPIR</sequence>
<keyword evidence="7" id="KW-1185">Reference proteome</keyword>
<dbReference type="InterPro" id="IPR051455">
    <property type="entry name" value="Bact_solute-bind_prot3"/>
</dbReference>
<evidence type="ECO:0000259" key="5">
    <source>
        <dbReference type="SMART" id="SM00062"/>
    </source>
</evidence>
<comment type="similarity">
    <text evidence="1">Belongs to the bacterial solute-binding protein 3 family.</text>
</comment>
<accession>A0A845BIU3</accession>
<evidence type="ECO:0000313" key="6">
    <source>
        <dbReference type="EMBL" id="MXP63359.1"/>
    </source>
</evidence>
<feature type="signal peptide" evidence="4">
    <location>
        <begin position="1"/>
        <end position="17"/>
    </location>
</feature>
<protein>
    <submittedName>
        <fullName evidence="6">Amino acid ABC transporter substrate-binding protein</fullName>
    </submittedName>
</protein>
<dbReference type="AlphaFoldDB" id="A0A845BIU3"/>
<keyword evidence="3 4" id="KW-0732">Signal</keyword>
<name>A0A845BIU3_9PROT</name>